<dbReference type="Gene3D" id="3.90.199.10">
    <property type="entry name" value="Topoisomerase II, domain 5"/>
    <property type="match status" value="1"/>
</dbReference>
<comment type="miscellaneous">
    <text evidence="8">Few gyrases are as efficient as E.coli at forming negative supercoils. Not all organisms have 2 type II topoisomerases; in organisms with a single type II topoisomerase this enzyme also has to decatenate newly replicated chromosomes.</text>
</comment>
<keyword evidence="6 8" id="KW-0238">DNA-binding</keyword>
<dbReference type="Pfam" id="PF03989">
    <property type="entry name" value="DNA_gyraseA_C"/>
    <property type="match status" value="6"/>
</dbReference>
<dbReference type="GO" id="GO:0005694">
    <property type="term" value="C:chromosome"/>
    <property type="evidence" value="ECO:0007669"/>
    <property type="project" value="InterPro"/>
</dbReference>
<feature type="domain" description="Topo IIA-type catalytic" evidence="10">
    <location>
        <begin position="38"/>
        <end position="504"/>
    </location>
</feature>
<reference evidence="11 12" key="1">
    <citation type="submission" date="2017-09" db="EMBL/GenBank/DDBJ databases">
        <title>Depth-based differentiation of microbial function through sediment-hosted aquifers and enrichment of novel symbionts in the deep terrestrial subsurface.</title>
        <authorList>
            <person name="Probst A.J."/>
            <person name="Ladd B."/>
            <person name="Jarett J.K."/>
            <person name="Geller-Mcgrath D.E."/>
            <person name="Sieber C.M."/>
            <person name="Emerson J.B."/>
            <person name="Anantharaman K."/>
            <person name="Thomas B.C."/>
            <person name="Malmstrom R."/>
            <person name="Stieglmeier M."/>
            <person name="Klingl A."/>
            <person name="Woyke T."/>
            <person name="Ryan C.M."/>
            <person name="Banfield J.F."/>
        </authorList>
    </citation>
    <scope>NUCLEOTIDE SEQUENCE [LARGE SCALE GENOMIC DNA]</scope>
    <source>
        <strain evidence="11">CG11_big_fil_rev_8_21_14_0_20_38_23</strain>
    </source>
</reference>
<keyword evidence="5 8" id="KW-0799">Topoisomerase</keyword>
<dbReference type="FunFam" id="3.90.199.10:FF:000001">
    <property type="entry name" value="DNA gyrase subunit A"/>
    <property type="match status" value="1"/>
</dbReference>
<evidence type="ECO:0000256" key="6">
    <source>
        <dbReference type="ARBA" id="ARBA00023125"/>
    </source>
</evidence>
<keyword evidence="4 8" id="KW-0067">ATP-binding</keyword>
<dbReference type="EC" id="5.6.2.2" evidence="8"/>
<dbReference type="GO" id="GO:0006265">
    <property type="term" value="P:DNA topological change"/>
    <property type="evidence" value="ECO:0007669"/>
    <property type="project" value="UniProtKB-UniRule"/>
</dbReference>
<feature type="short sequence motif" description="GyrA-box" evidence="8">
    <location>
        <begin position="531"/>
        <end position="537"/>
    </location>
</feature>
<dbReference type="PROSITE" id="PS52040">
    <property type="entry name" value="TOPO_IIA"/>
    <property type="match status" value="1"/>
</dbReference>
<dbReference type="NCBIfam" id="NF004043">
    <property type="entry name" value="PRK05560.1"/>
    <property type="match status" value="1"/>
</dbReference>
<evidence type="ECO:0000256" key="1">
    <source>
        <dbReference type="ARBA" id="ARBA00000185"/>
    </source>
</evidence>
<dbReference type="InterPro" id="IPR050220">
    <property type="entry name" value="Type_II_DNA_Topoisomerases"/>
</dbReference>
<dbReference type="FunFam" id="3.30.1360.40:FF:000002">
    <property type="entry name" value="DNA gyrase subunit A"/>
    <property type="match status" value="1"/>
</dbReference>
<comment type="similarity">
    <text evidence="2 8">Belongs to the type II topoisomerase GyrA/ParC subunit family.</text>
</comment>
<dbReference type="GO" id="GO:0005737">
    <property type="term" value="C:cytoplasm"/>
    <property type="evidence" value="ECO:0007669"/>
    <property type="project" value="UniProtKB-SubCell"/>
</dbReference>
<evidence type="ECO:0000256" key="3">
    <source>
        <dbReference type="ARBA" id="ARBA00022741"/>
    </source>
</evidence>
<dbReference type="AlphaFoldDB" id="A0A2H0NCY7"/>
<dbReference type="FunFam" id="1.10.268.10:FF:000001">
    <property type="entry name" value="DNA gyrase subunit A"/>
    <property type="match status" value="1"/>
</dbReference>
<dbReference type="GO" id="GO:0003677">
    <property type="term" value="F:DNA binding"/>
    <property type="evidence" value="ECO:0007669"/>
    <property type="project" value="UniProtKB-UniRule"/>
</dbReference>
<keyword evidence="3 8" id="KW-0547">Nucleotide-binding</keyword>
<comment type="caution">
    <text evidence="11">The sequence shown here is derived from an EMBL/GenBank/DDBJ whole genome shotgun (WGS) entry which is preliminary data.</text>
</comment>
<comment type="function">
    <text evidence="8">A type II topoisomerase that negatively supercoils closed circular double-stranded (ds) DNA in an ATP-dependent manner to modulate DNA topology and maintain chromosomes in an underwound state. Negative supercoiling favors strand separation, and DNA replication, transcription, recombination and repair, all of which involve strand separation. Also able to catalyze the interconversion of other topological isomers of dsDNA rings, including catenanes and knotted rings. Type II topoisomerases break and join 2 DNA strands simultaneously in an ATP-dependent manner.</text>
</comment>
<dbReference type="Proteomes" id="UP000228867">
    <property type="component" value="Unassembled WGS sequence"/>
</dbReference>
<dbReference type="GO" id="GO:0005524">
    <property type="term" value="F:ATP binding"/>
    <property type="evidence" value="ECO:0007669"/>
    <property type="project" value="UniProtKB-UniRule"/>
</dbReference>
<evidence type="ECO:0000256" key="2">
    <source>
        <dbReference type="ARBA" id="ARBA00008263"/>
    </source>
</evidence>
<dbReference type="GO" id="GO:0006261">
    <property type="term" value="P:DNA-templated DNA replication"/>
    <property type="evidence" value="ECO:0007669"/>
    <property type="project" value="UniProtKB-UniRule"/>
</dbReference>
<evidence type="ECO:0000256" key="4">
    <source>
        <dbReference type="ARBA" id="ARBA00022840"/>
    </source>
</evidence>
<dbReference type="InterPro" id="IPR005743">
    <property type="entry name" value="GyrA"/>
</dbReference>
<dbReference type="PANTHER" id="PTHR43493:SF5">
    <property type="entry name" value="DNA GYRASE SUBUNIT A, CHLOROPLASTIC_MITOCHONDRIAL"/>
    <property type="match status" value="1"/>
</dbReference>
<dbReference type="Gene3D" id="3.30.1360.40">
    <property type="match status" value="1"/>
</dbReference>
<gene>
    <name evidence="8" type="primary">gyrA</name>
    <name evidence="11" type="ORF">COV54_02260</name>
</gene>
<dbReference type="HAMAP" id="MF_01897">
    <property type="entry name" value="GyrA"/>
    <property type="match status" value="1"/>
</dbReference>
<name>A0A2H0NCY7_9BACT</name>
<keyword evidence="7 8" id="KW-0413">Isomerase</keyword>
<dbReference type="GO" id="GO:0009330">
    <property type="term" value="C:DNA topoisomerase type II (double strand cut, ATP-hydrolyzing) complex"/>
    <property type="evidence" value="ECO:0007669"/>
    <property type="project" value="TreeGrafter"/>
</dbReference>
<evidence type="ECO:0000256" key="8">
    <source>
        <dbReference type="HAMAP-Rule" id="MF_01897"/>
    </source>
</evidence>
<accession>A0A2H0NCY7</accession>
<keyword evidence="8" id="KW-0963">Cytoplasm</keyword>
<dbReference type="SMART" id="SM00434">
    <property type="entry name" value="TOP4c"/>
    <property type="match status" value="1"/>
</dbReference>
<organism evidence="11 12">
    <name type="scientific">Candidatus Jorgensenbacteria bacterium CG11_big_fil_rev_8_21_14_0_20_38_23</name>
    <dbReference type="NCBI Taxonomy" id="1974594"/>
    <lineage>
        <taxon>Bacteria</taxon>
        <taxon>Candidatus Joergenseniibacteriota</taxon>
    </lineage>
</organism>
<evidence type="ECO:0000313" key="11">
    <source>
        <dbReference type="EMBL" id="PIR06747.1"/>
    </source>
</evidence>
<dbReference type="EMBL" id="PCWR01000049">
    <property type="protein sequence ID" value="PIR06747.1"/>
    <property type="molecule type" value="Genomic_DNA"/>
</dbReference>
<sequence length="847" mass="94653">MPLEKQKNLEKIEPREITEELQESYLDYAMSVIVSRALPDVRDGLKPVQRRILWAMWDMGLGAGAKFMKSARVTGETMGKYHPHGDMAVYDALVRMAQDFSLRYPLIKGQGNFGSVDGDSAAAQRYTECRLSKIAEELLLDIEKETVNWTPNYDGSRLEPKCLPAKLPNLLINGAVGIAVGMATSIPPHNLGEVINALIYLVDNPKAETEDLMKFIPGPDFPTGGIIYDKTSLNEAYKTGHGSITMRAVAEIQERKSGSFQIIVSEIPYQVNKSDLVTNVAQLVQEKKIEGIRDLRDESDREGLRIVVELKNDAVPQKILNQLFKYTELQKNFYFNLLALNEGIQPKVFSLKELLAAYLNHRQKVIRRRTEFDLKKTEERAHILTGLVKALSVIDKIISTIKKSKDKEAAHAALMKNFHLSSLQAEAILEMKLQTLAALEGQKLEDELKEKKKLINELQLILKEPKIILKIIKEELSELAKNFPSPRRTKMVASGLKEFKEEDLISQEETIVTLSQTGYIKRMPPAAFHSQKRGGKGTIGFELKEEDFISHFISAQTHDDILFFTDRGKVFQTKVYEIPAASRTAKGKAVQNFLEITPAEKISALVTYAKLAGKEHETIQKGLPESIYVVMVTKNGLIKKTTLSDFENIRHTGIIALNLNKDDFLKNVSLSSGSNEVIITTAHGQAIRFKEKEIRTMGRTASGVRAIRLKKDDFVSGFDIIRKTRIKTDYMQNYAEKSPRQSASSPRGSALLVVMANGFAKQTPLNQYKVQKRGGSGIKTAKITAKTGLIIASHIVDEKDEEILAFSSKGQVLKTKLGEVRTAGRATSGVRIMKLKQGDKIAGIMIL</sequence>
<dbReference type="CDD" id="cd00187">
    <property type="entry name" value="TOP4c"/>
    <property type="match status" value="1"/>
</dbReference>
<comment type="subunit">
    <text evidence="8">Heterotetramer, composed of two GyrA and two GyrB chains. In the heterotetramer, GyrA contains the active site tyrosine that forms a transient covalent intermediate with DNA, while GyrB binds cofactors and catalyzes ATP hydrolysis.</text>
</comment>
<dbReference type="Gene3D" id="2.120.10.90">
    <property type="entry name" value="DNA gyrase/topoisomerase IV, subunit A, C-terminal"/>
    <property type="match status" value="1"/>
</dbReference>
<dbReference type="NCBIfam" id="NF004044">
    <property type="entry name" value="PRK05561.1"/>
    <property type="match status" value="1"/>
</dbReference>
<dbReference type="PANTHER" id="PTHR43493">
    <property type="entry name" value="DNA GYRASE/TOPOISOMERASE SUBUNIT A"/>
    <property type="match status" value="1"/>
</dbReference>
<dbReference type="Pfam" id="PF00521">
    <property type="entry name" value="DNA_topoisoIV"/>
    <property type="match status" value="1"/>
</dbReference>
<evidence type="ECO:0000256" key="9">
    <source>
        <dbReference type="PROSITE-ProRule" id="PRU01384"/>
    </source>
</evidence>
<feature type="active site" description="O-(5'-phospho-DNA)-tyrosine intermediate" evidence="8 9">
    <location>
        <position position="126"/>
    </location>
</feature>
<evidence type="ECO:0000313" key="12">
    <source>
        <dbReference type="Proteomes" id="UP000228867"/>
    </source>
</evidence>
<dbReference type="InterPro" id="IPR035516">
    <property type="entry name" value="Gyrase/topoIV_suA_C"/>
</dbReference>
<dbReference type="Gene3D" id="1.10.268.10">
    <property type="entry name" value="Topoisomerase, domain 3"/>
    <property type="match status" value="1"/>
</dbReference>
<comment type="subcellular location">
    <subcellularLocation>
        <location evidence="8">Cytoplasm</location>
    </subcellularLocation>
</comment>
<dbReference type="InterPro" id="IPR013758">
    <property type="entry name" value="Topo_IIA_A/C_ab"/>
</dbReference>
<evidence type="ECO:0000256" key="5">
    <source>
        <dbReference type="ARBA" id="ARBA00023029"/>
    </source>
</evidence>
<dbReference type="InterPro" id="IPR013757">
    <property type="entry name" value="Topo_IIA_A_a_sf"/>
</dbReference>
<dbReference type="InterPro" id="IPR006691">
    <property type="entry name" value="GyrA/parC_rep"/>
</dbReference>
<dbReference type="SUPFAM" id="SSF56719">
    <property type="entry name" value="Type II DNA topoisomerase"/>
    <property type="match status" value="1"/>
</dbReference>
<dbReference type="SUPFAM" id="SSF101904">
    <property type="entry name" value="GyrA/ParC C-terminal domain-like"/>
    <property type="match status" value="1"/>
</dbReference>
<proteinExistence type="inferred from homology"/>
<protein>
    <recommendedName>
        <fullName evidence="8">DNA gyrase subunit A</fullName>
        <ecNumber evidence="8">5.6.2.2</ecNumber>
    </recommendedName>
</protein>
<dbReference type="GO" id="GO:0034335">
    <property type="term" value="F:DNA negative supercoiling activity"/>
    <property type="evidence" value="ECO:0007669"/>
    <property type="project" value="UniProtKB-ARBA"/>
</dbReference>
<evidence type="ECO:0000256" key="7">
    <source>
        <dbReference type="ARBA" id="ARBA00023235"/>
    </source>
</evidence>
<comment type="catalytic activity">
    <reaction evidence="1 8 9">
        <text>ATP-dependent breakage, passage and rejoining of double-stranded DNA.</text>
        <dbReference type="EC" id="5.6.2.2"/>
    </reaction>
</comment>
<dbReference type="InterPro" id="IPR013760">
    <property type="entry name" value="Topo_IIA-like_dom_sf"/>
</dbReference>
<dbReference type="InterPro" id="IPR002205">
    <property type="entry name" value="Topo_IIA_dom_A"/>
</dbReference>
<dbReference type="NCBIfam" id="TIGR01063">
    <property type="entry name" value="gyrA"/>
    <property type="match status" value="1"/>
</dbReference>
<evidence type="ECO:0000259" key="10">
    <source>
        <dbReference type="PROSITE" id="PS52040"/>
    </source>
</evidence>